<keyword evidence="1" id="KW-0175">Coiled coil</keyword>
<feature type="coiled-coil region" evidence="1">
    <location>
        <begin position="901"/>
        <end position="928"/>
    </location>
</feature>
<evidence type="ECO:0000256" key="1">
    <source>
        <dbReference type="SAM" id="Coils"/>
    </source>
</evidence>
<reference evidence="2 3" key="1">
    <citation type="submission" date="2019-09" db="EMBL/GenBank/DDBJ databases">
        <title>Characterization of the phylogenetic diversity of two novel species belonging to the genus Bifidobacterium: Bifidobacterium cebidarum sp. nov. and Bifidobacterium leontopitheci sp. nov.</title>
        <authorList>
            <person name="Lugli G.A."/>
            <person name="Duranti S."/>
            <person name="Milani C."/>
            <person name="Turroni F."/>
            <person name="Ventura M."/>
        </authorList>
    </citation>
    <scope>NUCLEOTIDE SEQUENCE [LARGE SCALE GENOMIC DNA]</scope>
    <source>
        <strain evidence="2 3">DSM 100238</strain>
    </source>
</reference>
<dbReference type="Proteomes" id="UP000440041">
    <property type="component" value="Unassembled WGS sequence"/>
</dbReference>
<dbReference type="EMBL" id="WBSO01000027">
    <property type="protein sequence ID" value="KAB8291968.1"/>
    <property type="molecule type" value="Genomic_DNA"/>
</dbReference>
<proteinExistence type="predicted"/>
<comment type="caution">
    <text evidence="2">The sequence shown here is derived from an EMBL/GenBank/DDBJ whole genome shotgun (WGS) entry which is preliminary data.</text>
</comment>
<protein>
    <submittedName>
        <fullName evidence="2">Uncharacterized protein</fullName>
    </submittedName>
</protein>
<evidence type="ECO:0000313" key="2">
    <source>
        <dbReference type="EMBL" id="KAB8291968.1"/>
    </source>
</evidence>
<organism evidence="2 3">
    <name type="scientific">Bifidobacterium apri</name>
    <dbReference type="NCBI Taxonomy" id="1769423"/>
    <lineage>
        <taxon>Bacteria</taxon>
        <taxon>Bacillati</taxon>
        <taxon>Actinomycetota</taxon>
        <taxon>Actinomycetes</taxon>
        <taxon>Bifidobacteriales</taxon>
        <taxon>Bifidobacteriaceae</taxon>
        <taxon>Bifidobacterium</taxon>
    </lineage>
</organism>
<sequence>HSLSGLNDALHGASGFGFDFEGGQHQLVDELDDLHEKLLALEKDKTVRFDMKIVEADYRDTVDKITRVMEKIRDVNSRDARVKFYTDGVERIDATIARFEREGITIPVTFRQELEGLKNRLTTEGEKAGVSKDFKVDATLDLDVKHAEEKLKKLEDDHKTLNMDLDIKSKLAALHLAELTRPRSVEIFAKLHDTNVGKFLNGMTRGAAGITYVQRRFDELADTFDRLEEAIPPLATVGSVLATIGAGALNLAGSVGGAAVALGRMSSAALAAPAAVATLGSALAAGVSAVKTFSDHVDVSKTKFKDFQKQLGDSFYGNGLADQLTKLMNSNAAGEAVKGMNSVAAAEGTVFVNMLKIVSAGENVSKLRVIFDNAKSGVDNLGKGLDATASAFVTLGDSAASYVPRATKYLSGLLEEFDHWVETSSNTGRVTVAMEQAIEQAGYLKSSVQSLWGVLTGVFGALSMSENGLEGFAEAAGKADRAVNSIKAQAVFTALRQGAQDAQKQVRSSFSDIADSAYTLRGVLSSTLADAGSITGSLLSNGAKALAQVAAGLTYAADGTRDGLTSMVKAINETADVFNDWASLVGSVTRAMGTGFNSALRSSAPILKAVAEAAKSVADAFNALPAPLRDTIVFLGTWGKAFGTFKDTLKSGMVESVQSTLAFRQALLNAGVAAENIDTSFGGVVRLYAGMKTGAMETGSVMASTGSTVAKSMETSTVAVGGLKGALKTVGTGAKAAGSALLGAVGGPVGLAVTAGIAAITVGFSAYQDMAAKSAAVNETIADGFKNVAKQAKSTSEAVNSVSESLKTAMSSSDFNKDNPLESFNKWANKLDVGSELAGFNSASSALKKQKLTMDSLAESAAGTQQAYEKMYKSLTSQADAYEKYADKKMQNDPNYTPEKNEAYTKRIQQMQQLASDYQAVREKALDEAKATAVQNGYTSAYVDKLVKEGEDLRAVAALTQSSTQKKQNEADANAMLAQAIQNVSNARVAEVNAQSSYNQVAGATGAAVAQIKAELGDARLAWDSNTKSLDTSTKAGQDATAMFSNLYAANQSYVQSMIANGEKQSVVNSQVDAYNAKLAELGNSLGLTDTQVEQLQKTYGMTPEEVKTMFTAQTDQAQLNCLNYLNLIQQMFPEGSNSATYQTLLTAITSGAVTDIQTVQNLANAFKDGKYSTVLTADGTPALVPTEIAKSHAELFAAGKDGKGYTTKLNADDLASATVAYASGNAKAFDKLNPHAKLDADDKASSKANKARDAVKNIPSSHNTKITADAGQAMSVLDRVKSAFSSFWSGVTSAFGGGGGNSKKKAHGGRIVGPGSSTSDSIPAMLSNGEYVIRAASVRKLEAAYGSGFLNVVNRTGTIPSLSSTYISQAQRQARMPGHYANGGKVTGNVGFGSTVVNNTTFNMPTKVVRANDDLASSAQIMQSSLINKAMTLTR</sequence>
<name>A0A6A2VT21_9BIFI</name>
<evidence type="ECO:0000313" key="3">
    <source>
        <dbReference type="Proteomes" id="UP000440041"/>
    </source>
</evidence>
<feature type="coiled-coil region" evidence="1">
    <location>
        <begin position="137"/>
        <end position="164"/>
    </location>
</feature>
<keyword evidence="3" id="KW-1185">Reference proteome</keyword>
<gene>
    <name evidence="2" type="ORF">DSM100238_1823</name>
</gene>
<accession>A0A6A2VT21</accession>
<feature type="non-terminal residue" evidence="2">
    <location>
        <position position="1"/>
    </location>
</feature>